<dbReference type="AlphaFoldDB" id="A0A1I4E4L4"/>
<dbReference type="OrthoDB" id="3253247at2"/>
<dbReference type="InParanoid" id="A0A1I4E4L4"/>
<reference evidence="1 2" key="1">
    <citation type="submission" date="2016-10" db="EMBL/GenBank/DDBJ databases">
        <authorList>
            <person name="de Groot N.N."/>
        </authorList>
    </citation>
    <scope>NUCLEOTIDE SEQUENCE [LARGE SCALE GENOMIC DNA]</scope>
    <source>
        <strain evidence="1 2">DSM 45317</strain>
    </source>
</reference>
<accession>A0A1I4E4L4</accession>
<dbReference type="EMBL" id="FOSW01000005">
    <property type="protein sequence ID" value="SFK99547.1"/>
    <property type="molecule type" value="Genomic_DNA"/>
</dbReference>
<gene>
    <name evidence="1" type="ORF">SAMN04488085_105172</name>
</gene>
<evidence type="ECO:0000313" key="1">
    <source>
        <dbReference type="EMBL" id="SFK99547.1"/>
    </source>
</evidence>
<organism evidence="1 2">
    <name type="scientific">Geodermatophilus ruber</name>
    <dbReference type="NCBI Taxonomy" id="504800"/>
    <lineage>
        <taxon>Bacteria</taxon>
        <taxon>Bacillati</taxon>
        <taxon>Actinomycetota</taxon>
        <taxon>Actinomycetes</taxon>
        <taxon>Geodermatophilales</taxon>
        <taxon>Geodermatophilaceae</taxon>
        <taxon>Geodermatophilus</taxon>
    </lineage>
</organism>
<dbReference type="STRING" id="504800.SAMN04488085_105172"/>
<protein>
    <submittedName>
        <fullName evidence="1">Uncharacterized protein</fullName>
    </submittedName>
</protein>
<evidence type="ECO:0000313" key="2">
    <source>
        <dbReference type="Proteomes" id="UP000199152"/>
    </source>
</evidence>
<sequence>MRVVLPAYDSRGCVEPLVGLAVRLRALVSSGWADLALTDDRADCLAVAEVDQQALFGRVADPGIGAVSRERP</sequence>
<proteinExistence type="predicted"/>
<keyword evidence="2" id="KW-1185">Reference proteome</keyword>
<dbReference type="Proteomes" id="UP000199152">
    <property type="component" value="Unassembled WGS sequence"/>
</dbReference>
<name>A0A1I4E4L4_9ACTN</name>